<accession>A0A0A3IAN5</accession>
<name>A0A0A3IAN5_9BACI</name>
<dbReference type="AlphaFoldDB" id="A0A0A3IAN5"/>
<comment type="caution">
    <text evidence="2">The sequence shown here is derived from an EMBL/GenBank/DDBJ whole genome shotgun (WGS) entry which is preliminary data.</text>
</comment>
<dbReference type="eggNOG" id="COG2318">
    <property type="taxonomic scope" value="Bacteria"/>
</dbReference>
<dbReference type="InterPro" id="IPR034660">
    <property type="entry name" value="DinB/YfiT-like"/>
</dbReference>
<dbReference type="Pfam" id="PF12867">
    <property type="entry name" value="DinB_2"/>
    <property type="match status" value="1"/>
</dbReference>
<organism evidence="2 3">
    <name type="scientific">Lysinibacillus odysseyi 34hs-1 = NBRC 100172</name>
    <dbReference type="NCBI Taxonomy" id="1220589"/>
    <lineage>
        <taxon>Bacteria</taxon>
        <taxon>Bacillati</taxon>
        <taxon>Bacillota</taxon>
        <taxon>Bacilli</taxon>
        <taxon>Bacillales</taxon>
        <taxon>Bacillaceae</taxon>
        <taxon>Lysinibacillus</taxon>
    </lineage>
</organism>
<dbReference type="OrthoDB" id="2964295at2"/>
<evidence type="ECO:0000313" key="3">
    <source>
        <dbReference type="Proteomes" id="UP000030437"/>
    </source>
</evidence>
<dbReference type="Gene3D" id="1.20.120.450">
    <property type="entry name" value="dinb family like domain"/>
    <property type="match status" value="1"/>
</dbReference>
<evidence type="ECO:0000313" key="2">
    <source>
        <dbReference type="EMBL" id="KGR81801.1"/>
    </source>
</evidence>
<protein>
    <recommendedName>
        <fullName evidence="1">DinB-like domain-containing protein</fullName>
    </recommendedName>
</protein>
<reference evidence="2 3" key="1">
    <citation type="submission" date="2014-02" db="EMBL/GenBank/DDBJ databases">
        <title>Draft genome sequence of Lysinibacillus odysseyi NBRC 100172.</title>
        <authorList>
            <person name="Zhang F."/>
            <person name="Wang G."/>
            <person name="Zhang L."/>
        </authorList>
    </citation>
    <scope>NUCLEOTIDE SEQUENCE [LARGE SCALE GENOMIC DNA]</scope>
    <source>
        <strain evidence="2 3">NBRC 100172</strain>
    </source>
</reference>
<dbReference type="RefSeq" id="WP_036158698.1">
    <property type="nucleotide sequence ID" value="NZ_AVCX01000001.1"/>
</dbReference>
<feature type="domain" description="DinB-like" evidence="1">
    <location>
        <begin position="17"/>
        <end position="146"/>
    </location>
</feature>
<dbReference type="STRING" id="1220589.CD32_20960"/>
<sequence length="156" mass="18323">MEQKRHIVELYEQTINWVKELKEVSDEQWRMPVAPGKWTIAEVIGHLIFWDLFVLEKRLPFFFEKCILPASPNVDVTNRLASEESKIKTKEELIISFVATRTKLVSAIKKIPDENWNSQLSLKSKEITLMDYFAGLLDHDCRHFDEIRAALRKHGK</sequence>
<proteinExistence type="predicted"/>
<evidence type="ECO:0000259" key="1">
    <source>
        <dbReference type="Pfam" id="PF12867"/>
    </source>
</evidence>
<dbReference type="SUPFAM" id="SSF109854">
    <property type="entry name" value="DinB/YfiT-like putative metalloenzymes"/>
    <property type="match status" value="1"/>
</dbReference>
<dbReference type="InterPro" id="IPR024775">
    <property type="entry name" value="DinB-like"/>
</dbReference>
<dbReference type="EMBL" id="JPVP01000060">
    <property type="protein sequence ID" value="KGR81801.1"/>
    <property type="molecule type" value="Genomic_DNA"/>
</dbReference>
<keyword evidence="3" id="KW-1185">Reference proteome</keyword>
<gene>
    <name evidence="2" type="ORF">CD32_20960</name>
</gene>
<dbReference type="Proteomes" id="UP000030437">
    <property type="component" value="Unassembled WGS sequence"/>
</dbReference>